<evidence type="ECO:0000256" key="7">
    <source>
        <dbReference type="ARBA" id="ARBA00047473"/>
    </source>
</evidence>
<feature type="binding site" evidence="9">
    <location>
        <position position="254"/>
    </location>
    <ligand>
        <name>substrate</name>
    </ligand>
</feature>
<dbReference type="InterPro" id="IPR036220">
    <property type="entry name" value="UDP-Glc/GDP-Man_DH_C_sf"/>
</dbReference>
<dbReference type="SUPFAM" id="SSF52413">
    <property type="entry name" value="UDP-glucose/GDP-mannose dehydrogenase C-terminal domain"/>
    <property type="match status" value="1"/>
</dbReference>
<feature type="domain" description="UDP-glucose/GDP-mannose dehydrogenase C-terminal" evidence="11">
    <location>
        <begin position="311"/>
        <end position="416"/>
    </location>
</feature>
<evidence type="ECO:0000256" key="2">
    <source>
        <dbReference type="ARBA" id="ARBA00006601"/>
    </source>
</evidence>
<feature type="binding site" evidence="9">
    <location>
        <position position="318"/>
    </location>
    <ligand>
        <name>substrate</name>
    </ligand>
</feature>
<feature type="binding site" evidence="9">
    <location>
        <position position="201"/>
    </location>
    <ligand>
        <name>substrate</name>
    </ligand>
</feature>
<comment type="pathway">
    <text evidence="1">Nucleotide-sugar biosynthesis; UDP-alpha-D-glucuronate biosynthesis; UDP-alpha-D-glucuronate from UDP-alpha-D-glucose: step 1/1.</text>
</comment>
<dbReference type="GO" id="GO:0051287">
    <property type="term" value="F:NAD binding"/>
    <property type="evidence" value="ECO:0007669"/>
    <property type="project" value="InterPro"/>
</dbReference>
<dbReference type="UniPathway" id="UPA00038">
    <property type="reaction ID" value="UER00491"/>
</dbReference>
<evidence type="ECO:0000256" key="10">
    <source>
        <dbReference type="PIRSR" id="PIRSR500134-3"/>
    </source>
</evidence>
<dbReference type="SUPFAM" id="SSF48179">
    <property type="entry name" value="6-phosphogluconate dehydrogenase C-terminal domain-like"/>
    <property type="match status" value="1"/>
</dbReference>
<feature type="binding site" evidence="10">
    <location>
        <position position="114"/>
    </location>
    <ligand>
        <name>NAD(+)</name>
        <dbReference type="ChEBI" id="CHEBI:57540"/>
    </ligand>
</feature>
<organism evidence="12">
    <name type="scientific">Pseudomonas saudimassiliensis</name>
    <dbReference type="NCBI Taxonomy" id="1461581"/>
    <lineage>
        <taxon>Bacteria</taxon>
        <taxon>Pseudomonadati</taxon>
        <taxon>Pseudomonadota</taxon>
        <taxon>Gammaproteobacteria</taxon>
        <taxon>Pseudomonadales</taxon>
        <taxon>Pseudomonadaceae</taxon>
        <taxon>Pseudomonas</taxon>
    </lineage>
</organism>
<dbReference type="SMART" id="SM00984">
    <property type="entry name" value="UDPG_MGDP_dh_C"/>
    <property type="match status" value="1"/>
</dbReference>
<dbReference type="EMBL" id="LM997413">
    <property type="protein sequence ID" value="CEA06315.1"/>
    <property type="molecule type" value="Genomic_DNA"/>
</dbReference>
<dbReference type="GO" id="GO:0003979">
    <property type="term" value="F:UDP-glucose 6-dehydrogenase activity"/>
    <property type="evidence" value="ECO:0007669"/>
    <property type="project" value="UniProtKB-EC"/>
</dbReference>
<dbReference type="InterPro" id="IPR014026">
    <property type="entry name" value="UDP-Glc/GDP-Man_DH_dimer"/>
</dbReference>
<dbReference type="PATRIC" id="fig|1461581.3.peg.2658"/>
<dbReference type="EMBL" id="LK391969">
    <property type="protein sequence ID" value="CEF27740.1"/>
    <property type="molecule type" value="Genomic_DNA"/>
</dbReference>
<feature type="binding site" evidence="9">
    <location>
        <begin position="246"/>
        <end position="250"/>
    </location>
    <ligand>
        <name>substrate</name>
    </ligand>
</feature>
<evidence type="ECO:0000256" key="1">
    <source>
        <dbReference type="ARBA" id="ARBA00004701"/>
    </source>
</evidence>
<evidence type="ECO:0000256" key="8">
    <source>
        <dbReference type="PIRNR" id="PIRNR000124"/>
    </source>
</evidence>
<dbReference type="PIRSF" id="PIRSF500134">
    <property type="entry name" value="UDPglc_DH_bac"/>
    <property type="match status" value="1"/>
</dbReference>
<dbReference type="AlphaFoldDB" id="A0A078MJ64"/>
<feature type="binding site" evidence="10">
    <location>
        <position position="149"/>
    </location>
    <ligand>
        <name>NAD(+)</name>
        <dbReference type="ChEBI" id="CHEBI:57540"/>
    </ligand>
</feature>
<dbReference type="EC" id="1.1.1.22" evidence="3 8"/>
<accession>A0A078MJ64</accession>
<dbReference type="NCBIfam" id="TIGR03026">
    <property type="entry name" value="NDP-sugDHase"/>
    <property type="match status" value="1"/>
</dbReference>
<dbReference type="Pfam" id="PF03721">
    <property type="entry name" value="UDPG_MGDP_dh_N"/>
    <property type="match status" value="1"/>
</dbReference>
<proteinExistence type="inferred from homology"/>
<dbReference type="InterPro" id="IPR036291">
    <property type="entry name" value="NAD(P)-bd_dom_sf"/>
</dbReference>
<dbReference type="Pfam" id="PF03720">
    <property type="entry name" value="UDPG_MGDP_dh_C"/>
    <property type="match status" value="1"/>
</dbReference>
<dbReference type="InterPro" id="IPR014027">
    <property type="entry name" value="UDP-Glc/GDP-Man_DH_C"/>
</dbReference>
<evidence type="ECO:0000256" key="3">
    <source>
        <dbReference type="ARBA" id="ARBA00012954"/>
    </source>
</evidence>
<keyword evidence="6 8" id="KW-0520">NAD</keyword>
<dbReference type="PIRSF" id="PIRSF000124">
    <property type="entry name" value="UDPglc_GDPman_dh"/>
    <property type="match status" value="1"/>
</dbReference>
<dbReference type="SUPFAM" id="SSF51735">
    <property type="entry name" value="NAD(P)-binding Rossmann-fold domains"/>
    <property type="match status" value="1"/>
</dbReference>
<name>A0A078MJ64_9PSED</name>
<reference evidence="12" key="1">
    <citation type="submission" date="2014-07" db="EMBL/GenBank/DDBJ databases">
        <authorList>
            <person name="Urmite Genomes Urmite Genomes"/>
        </authorList>
    </citation>
    <scope>NUCLEOTIDE SEQUENCE</scope>
    <source>
        <strain evidence="12">12M76_air</strain>
    </source>
</reference>
<keyword evidence="5 8" id="KW-0560">Oxidoreductase</keyword>
<dbReference type="OrthoDB" id="9803238at2"/>
<evidence type="ECO:0000256" key="5">
    <source>
        <dbReference type="ARBA" id="ARBA00023002"/>
    </source>
</evidence>
<dbReference type="Pfam" id="PF00984">
    <property type="entry name" value="UDPG_MGDP_dh"/>
    <property type="match status" value="1"/>
</dbReference>
<comment type="catalytic activity">
    <reaction evidence="7 8">
        <text>UDP-alpha-D-glucose + 2 NAD(+) + H2O = UDP-alpha-D-glucuronate + 2 NADH + 3 H(+)</text>
        <dbReference type="Rhea" id="RHEA:23596"/>
        <dbReference type="ChEBI" id="CHEBI:15377"/>
        <dbReference type="ChEBI" id="CHEBI:15378"/>
        <dbReference type="ChEBI" id="CHEBI:57540"/>
        <dbReference type="ChEBI" id="CHEBI:57945"/>
        <dbReference type="ChEBI" id="CHEBI:58052"/>
        <dbReference type="ChEBI" id="CHEBI:58885"/>
        <dbReference type="EC" id="1.1.1.22"/>
    </reaction>
</comment>
<dbReference type="Gene3D" id="1.20.5.100">
    <property type="entry name" value="Cytochrome c1, transmembrane anchor, C-terminal"/>
    <property type="match status" value="1"/>
</dbReference>
<comment type="similarity">
    <text evidence="2 8">Belongs to the UDP-glucose/GDP-mannose dehydrogenase family.</text>
</comment>
<sequence length="432" mass="47887">MNLEVYGDTLCALVSATALASTGHQVTLHVSADSVANTLEHDEFTLREPGLAPLMLEQKRAGRLNIAPLSQVPDSSCTVLWLALSPDSLPLAHRLVEGLPADIDPEFLIVNQSTFPVGTTEALQKTLLNRPGADSRFGAVVSVPDLLTEGAALTGFIRPTHWLVGADMPWASRLVAELLRPFNRRRDGIMHMRPREAEFTKLAINGMLATRLSYMNDMANLADSLNVDIECVRKGMGADSRIGEAYLYPGCGFGGLSFSRDVMSLASTLQHSGLQAQLIEEVLQINERQKETLFRKLWQYYDTQLEGRKVAIWGVAFKPESSRIDNAPALKLIEALWAQGVQVHVHDPRALPALAQWAGRDRDDLVLHDDPYEAAAGADALMLVTEWKPYWSPDFKRLKAEMAKPLLLDGRNVWDPAYMKRSGFVYYGIGRR</sequence>
<dbReference type="InterPro" id="IPR001732">
    <property type="entry name" value="UDP-Glc/GDP-Man_DH_N"/>
</dbReference>
<dbReference type="PANTHER" id="PTHR43750">
    <property type="entry name" value="UDP-GLUCOSE 6-DEHYDROGENASE TUAD"/>
    <property type="match status" value="1"/>
</dbReference>
<gene>
    <name evidence="12" type="ORF">BN1049_02699</name>
</gene>
<dbReference type="InterPro" id="IPR028357">
    <property type="entry name" value="UDPglc_DH_bac"/>
</dbReference>
<dbReference type="RefSeq" id="WP_044500708.1">
    <property type="nucleotide sequence ID" value="NZ_LK391969.1"/>
</dbReference>
<evidence type="ECO:0000259" key="11">
    <source>
        <dbReference type="SMART" id="SM00984"/>
    </source>
</evidence>
<dbReference type="GO" id="GO:0006065">
    <property type="term" value="P:UDP-glucuronate biosynthetic process"/>
    <property type="evidence" value="ECO:0007669"/>
    <property type="project" value="UniProtKB-UniPathway"/>
</dbReference>
<dbReference type="InterPro" id="IPR008927">
    <property type="entry name" value="6-PGluconate_DH-like_C_sf"/>
</dbReference>
<evidence type="ECO:0000256" key="4">
    <source>
        <dbReference type="ARBA" id="ARBA00015132"/>
    </source>
</evidence>
<dbReference type="GO" id="GO:0000271">
    <property type="term" value="P:polysaccharide biosynthetic process"/>
    <property type="evidence" value="ECO:0007669"/>
    <property type="project" value="InterPro"/>
</dbReference>
<protein>
    <recommendedName>
        <fullName evidence="4 8">UDP-glucose 6-dehydrogenase</fullName>
        <ecNumber evidence="3 8">1.1.1.22</ecNumber>
    </recommendedName>
</protein>
<evidence type="ECO:0000256" key="9">
    <source>
        <dbReference type="PIRSR" id="PIRSR500134-2"/>
    </source>
</evidence>
<dbReference type="Gene3D" id="3.40.50.720">
    <property type="entry name" value="NAD(P)-binding Rossmann-like Domain"/>
    <property type="match status" value="2"/>
</dbReference>
<evidence type="ECO:0000313" key="12">
    <source>
        <dbReference type="EMBL" id="CEA06315.1"/>
    </source>
</evidence>
<evidence type="ECO:0000256" key="6">
    <source>
        <dbReference type="ARBA" id="ARBA00023027"/>
    </source>
</evidence>
<dbReference type="InterPro" id="IPR017476">
    <property type="entry name" value="UDP-Glc/GDP-Man"/>
</dbReference>
<dbReference type="PANTHER" id="PTHR43750:SF3">
    <property type="entry name" value="UDP-GLUCOSE 6-DEHYDROGENASE TUAD"/>
    <property type="match status" value="1"/>
</dbReference>